<dbReference type="PANTHER" id="PTHR10845:SF192">
    <property type="entry name" value="DOUBLE HIT, ISOFORM B"/>
    <property type="match status" value="1"/>
</dbReference>
<dbReference type="PROSITE" id="PS50132">
    <property type="entry name" value="RGS"/>
    <property type="match status" value="1"/>
</dbReference>
<reference evidence="4" key="1">
    <citation type="journal article" date="2023" name="Commun. Biol.">
        <title>Genome analysis of Parmales, the sister group of diatoms, reveals the evolutionary specialization of diatoms from phago-mixotrophs to photoautotrophs.</title>
        <authorList>
            <person name="Ban H."/>
            <person name="Sato S."/>
            <person name="Yoshikawa S."/>
            <person name="Yamada K."/>
            <person name="Nakamura Y."/>
            <person name="Ichinomiya M."/>
            <person name="Sato N."/>
            <person name="Blanc-Mathieu R."/>
            <person name="Endo H."/>
            <person name="Kuwata A."/>
            <person name="Ogata H."/>
        </authorList>
    </citation>
    <scope>NUCLEOTIDE SEQUENCE [LARGE SCALE GENOMIC DNA]</scope>
    <source>
        <strain evidence="4">NIES 3700</strain>
    </source>
</reference>
<proteinExistence type="predicted"/>
<evidence type="ECO:0000256" key="1">
    <source>
        <dbReference type="SAM" id="MobiDB-lite"/>
    </source>
</evidence>
<evidence type="ECO:0000259" key="2">
    <source>
        <dbReference type="PROSITE" id="PS50132"/>
    </source>
</evidence>
<dbReference type="CDD" id="cd07440">
    <property type="entry name" value="RGS"/>
    <property type="match status" value="1"/>
</dbReference>
<dbReference type="OrthoDB" id="196547at2759"/>
<feature type="compositionally biased region" description="Basic and acidic residues" evidence="1">
    <location>
        <begin position="808"/>
        <end position="820"/>
    </location>
</feature>
<dbReference type="SMART" id="SM00315">
    <property type="entry name" value="RGS"/>
    <property type="match status" value="1"/>
</dbReference>
<evidence type="ECO:0000313" key="3">
    <source>
        <dbReference type="EMBL" id="GMI00153.1"/>
    </source>
</evidence>
<protein>
    <recommendedName>
        <fullName evidence="2">RGS domain-containing protein</fullName>
    </recommendedName>
</protein>
<evidence type="ECO:0000313" key="4">
    <source>
        <dbReference type="Proteomes" id="UP001165122"/>
    </source>
</evidence>
<gene>
    <name evidence="3" type="ORF">TrLO_g11693</name>
</gene>
<keyword evidence="4" id="KW-1185">Reference proteome</keyword>
<dbReference type="Pfam" id="PF00615">
    <property type="entry name" value="RGS"/>
    <property type="match status" value="1"/>
</dbReference>
<name>A0A9W7C0U4_9STRA</name>
<sequence>MSTVDTSSSLLPLSDEIRKQLFNLKISQGFSTEAGKRISSETVIRVLEDSECRSLLESFLTKEFAEESFNFYTEVTEFKEIQKDKIWEASNKLFGKFVKQGSEQQINVPAHMVKTCKTKLDSAESDKSVDINIDIFDDCLKEVVAMLARDKLPRFIAEVASHRQDILISNEEKHLKLKIGEMEATLSNLSINCLCREVLKSLQSTTQAYKLVHDINIEIEGKFNSSVLKCNTAKNWRYSENDVDYKEMVVKVKTAIDTHKNITTLYNELSKIASSGSLLESIGSSVQLNNLTSQLRTFTVLLFQAAANVFRIVRCKDELEVMKMIDFFYLQVQANDFVKEDGLKGPIGPMEMTVMVCRDNLATPEVRARLLEALQSNVGVWAGVSMKEFGDWNYPESIKTEGIWAKTLEKGDMDAFMDEYRVLCDGIDPVFSPAPQEKETSVKLIMKFMKSTSVDEVNKKKVKSGKWRQGLFTEQGCLLSEIVNTLTLENKEDTREEGTAPELGKRVQIVLEVLDDFFRWSTVMFAVINAKIHSDAISNSSFEKLQIEKLCSLASDSMGAVQVIKKFMKSTNILASPNSSPNNNKKDKLAEDIETIQQKIEILTLQAHKAREGVSELASYISQCIFEKRINRYYYTDHPHEHHGFHLHEHKKVGVLTNGIGGALIDSIFKAFDDIEGGATAVKISFGRVIETLLEHLTNVKCGFSTSGAKKLLKDIEIVLDWAKTFDHKHGTDCALSPALDRAHAILVILTEPSTSVRTPELLLCIEQLPDLDVWLALRSDRGRGKGAGGGRGGVATLSGGHISGHLSTKDSEKSKREPKVKIKISKRIMQVIRDSDISL</sequence>
<comment type="caution">
    <text evidence="3">The sequence shown here is derived from an EMBL/GenBank/DDBJ whole genome shotgun (WGS) entry which is preliminary data.</text>
</comment>
<dbReference type="PANTHER" id="PTHR10845">
    <property type="entry name" value="REGULATOR OF G PROTEIN SIGNALING"/>
    <property type="match status" value="1"/>
</dbReference>
<dbReference type="InterPro" id="IPR016137">
    <property type="entry name" value="RGS"/>
</dbReference>
<dbReference type="SUPFAM" id="SSF48097">
    <property type="entry name" value="Regulator of G-protein signaling, RGS"/>
    <property type="match status" value="1"/>
</dbReference>
<dbReference type="Proteomes" id="UP001165122">
    <property type="component" value="Unassembled WGS sequence"/>
</dbReference>
<dbReference type="EMBL" id="BRXW01000019">
    <property type="protein sequence ID" value="GMI00153.1"/>
    <property type="molecule type" value="Genomic_DNA"/>
</dbReference>
<organism evidence="3 4">
    <name type="scientific">Triparma laevis f. longispina</name>
    <dbReference type="NCBI Taxonomy" id="1714387"/>
    <lineage>
        <taxon>Eukaryota</taxon>
        <taxon>Sar</taxon>
        <taxon>Stramenopiles</taxon>
        <taxon>Ochrophyta</taxon>
        <taxon>Bolidophyceae</taxon>
        <taxon>Parmales</taxon>
        <taxon>Triparmaceae</taxon>
        <taxon>Triparma</taxon>
    </lineage>
</organism>
<dbReference type="InterPro" id="IPR044926">
    <property type="entry name" value="RGS_subdomain_2"/>
</dbReference>
<accession>A0A9W7C0U4</accession>
<feature type="region of interest" description="Disordered" evidence="1">
    <location>
        <begin position="784"/>
        <end position="820"/>
    </location>
</feature>
<dbReference type="InterPro" id="IPR036305">
    <property type="entry name" value="RGS_sf"/>
</dbReference>
<dbReference type="Gene3D" id="1.10.167.10">
    <property type="entry name" value="Regulator of G-protein Signalling 4, domain 2"/>
    <property type="match status" value="1"/>
</dbReference>
<feature type="domain" description="RGS" evidence="2">
    <location>
        <begin position="42"/>
        <end position="156"/>
    </location>
</feature>
<dbReference type="AlphaFoldDB" id="A0A9W7C0U4"/>